<gene>
    <name evidence="6" type="ORF">BDZ94DRAFT_710380</name>
</gene>
<dbReference type="PROSITE" id="PS50118">
    <property type="entry name" value="HMG_BOX_2"/>
    <property type="match status" value="1"/>
</dbReference>
<organism evidence="6 7">
    <name type="scientific">Collybia nuda</name>
    <dbReference type="NCBI Taxonomy" id="64659"/>
    <lineage>
        <taxon>Eukaryota</taxon>
        <taxon>Fungi</taxon>
        <taxon>Dikarya</taxon>
        <taxon>Basidiomycota</taxon>
        <taxon>Agaricomycotina</taxon>
        <taxon>Agaricomycetes</taxon>
        <taxon>Agaricomycetidae</taxon>
        <taxon>Agaricales</taxon>
        <taxon>Tricholomatineae</taxon>
        <taxon>Clitocybaceae</taxon>
        <taxon>Collybia</taxon>
    </lineage>
</organism>
<dbReference type="GO" id="GO:0000978">
    <property type="term" value="F:RNA polymerase II cis-regulatory region sequence-specific DNA binding"/>
    <property type="evidence" value="ECO:0007669"/>
    <property type="project" value="TreeGrafter"/>
</dbReference>
<dbReference type="PANTHER" id="PTHR45789">
    <property type="entry name" value="FI18025P1"/>
    <property type="match status" value="1"/>
</dbReference>
<evidence type="ECO:0000256" key="4">
    <source>
        <dbReference type="SAM" id="MobiDB-lite"/>
    </source>
</evidence>
<dbReference type="InterPro" id="IPR009071">
    <property type="entry name" value="HMG_box_dom"/>
</dbReference>
<evidence type="ECO:0000259" key="5">
    <source>
        <dbReference type="PROSITE" id="PS50118"/>
    </source>
</evidence>
<evidence type="ECO:0000256" key="2">
    <source>
        <dbReference type="ARBA" id="ARBA00023242"/>
    </source>
</evidence>
<accession>A0A9P5Y782</accession>
<protein>
    <recommendedName>
        <fullName evidence="5">HMG box domain-containing protein</fullName>
    </recommendedName>
</protein>
<dbReference type="GO" id="GO:0005634">
    <property type="term" value="C:nucleus"/>
    <property type="evidence" value="ECO:0007669"/>
    <property type="project" value="UniProtKB-UniRule"/>
</dbReference>
<proteinExistence type="predicted"/>
<dbReference type="SUPFAM" id="SSF47095">
    <property type="entry name" value="HMG-box"/>
    <property type="match status" value="1"/>
</dbReference>
<dbReference type="Proteomes" id="UP000807353">
    <property type="component" value="Unassembled WGS sequence"/>
</dbReference>
<evidence type="ECO:0000256" key="3">
    <source>
        <dbReference type="PROSITE-ProRule" id="PRU00267"/>
    </source>
</evidence>
<dbReference type="InterPro" id="IPR036910">
    <property type="entry name" value="HMG_box_dom_sf"/>
</dbReference>
<keyword evidence="1 3" id="KW-0238">DNA-binding</keyword>
<comment type="caution">
    <text evidence="6">The sequence shown here is derived from an EMBL/GenBank/DDBJ whole genome shotgun (WGS) entry which is preliminary data.</text>
</comment>
<dbReference type="OrthoDB" id="6247875at2759"/>
<keyword evidence="7" id="KW-1185">Reference proteome</keyword>
<keyword evidence="2 3" id="KW-0539">Nucleus</keyword>
<dbReference type="Pfam" id="PF00505">
    <property type="entry name" value="HMG_box"/>
    <property type="match status" value="1"/>
</dbReference>
<feature type="region of interest" description="Disordered" evidence="4">
    <location>
        <begin position="234"/>
        <end position="324"/>
    </location>
</feature>
<feature type="compositionally biased region" description="Pro residues" evidence="4">
    <location>
        <begin position="272"/>
        <end position="287"/>
    </location>
</feature>
<dbReference type="PANTHER" id="PTHR45789:SF2">
    <property type="entry name" value="FI18025P1"/>
    <property type="match status" value="1"/>
</dbReference>
<feature type="region of interest" description="Disordered" evidence="4">
    <location>
        <begin position="93"/>
        <end position="124"/>
    </location>
</feature>
<dbReference type="Gene3D" id="1.10.30.10">
    <property type="entry name" value="High mobility group box domain"/>
    <property type="match status" value="1"/>
</dbReference>
<dbReference type="GO" id="GO:0000981">
    <property type="term" value="F:DNA-binding transcription factor activity, RNA polymerase II-specific"/>
    <property type="evidence" value="ECO:0007669"/>
    <property type="project" value="TreeGrafter"/>
</dbReference>
<feature type="region of interest" description="Disordered" evidence="4">
    <location>
        <begin position="186"/>
        <end position="215"/>
    </location>
</feature>
<dbReference type="EMBL" id="MU150270">
    <property type="protein sequence ID" value="KAF9462586.1"/>
    <property type="molecule type" value="Genomic_DNA"/>
</dbReference>
<feature type="compositionally biased region" description="Polar residues" evidence="4">
    <location>
        <begin position="93"/>
        <end position="116"/>
    </location>
</feature>
<reference evidence="6" key="1">
    <citation type="submission" date="2020-11" db="EMBL/GenBank/DDBJ databases">
        <authorList>
            <consortium name="DOE Joint Genome Institute"/>
            <person name="Ahrendt S."/>
            <person name="Riley R."/>
            <person name="Andreopoulos W."/>
            <person name="Labutti K."/>
            <person name="Pangilinan J."/>
            <person name="Ruiz-Duenas F.J."/>
            <person name="Barrasa J.M."/>
            <person name="Sanchez-Garcia M."/>
            <person name="Camarero S."/>
            <person name="Miyauchi S."/>
            <person name="Serrano A."/>
            <person name="Linde D."/>
            <person name="Babiker R."/>
            <person name="Drula E."/>
            <person name="Ayuso-Fernandez I."/>
            <person name="Pacheco R."/>
            <person name="Padilla G."/>
            <person name="Ferreira P."/>
            <person name="Barriuso J."/>
            <person name="Kellner H."/>
            <person name="Castanera R."/>
            <person name="Alfaro M."/>
            <person name="Ramirez L."/>
            <person name="Pisabarro A.G."/>
            <person name="Kuo A."/>
            <person name="Tritt A."/>
            <person name="Lipzen A."/>
            <person name="He G."/>
            <person name="Yan M."/>
            <person name="Ng V."/>
            <person name="Cullen D."/>
            <person name="Martin F."/>
            <person name="Rosso M.-N."/>
            <person name="Henrissat B."/>
            <person name="Hibbett D."/>
            <person name="Martinez A.T."/>
            <person name="Grigoriev I.V."/>
        </authorList>
    </citation>
    <scope>NUCLEOTIDE SEQUENCE</scope>
    <source>
        <strain evidence="6">CBS 247.69</strain>
    </source>
</reference>
<feature type="DNA-binding region" description="HMG box" evidence="3">
    <location>
        <begin position="124"/>
        <end position="193"/>
    </location>
</feature>
<dbReference type="SMART" id="SM00398">
    <property type="entry name" value="HMG"/>
    <property type="match status" value="1"/>
</dbReference>
<dbReference type="AlphaFoldDB" id="A0A9P5Y782"/>
<feature type="compositionally biased region" description="Basic residues" evidence="4">
    <location>
        <begin position="241"/>
        <end position="250"/>
    </location>
</feature>
<dbReference type="CDD" id="cd01389">
    <property type="entry name" value="HMG-box_ROX1-like"/>
    <property type="match status" value="1"/>
</dbReference>
<dbReference type="InterPro" id="IPR051356">
    <property type="entry name" value="SOX/SOX-like_TF"/>
</dbReference>
<evidence type="ECO:0000313" key="6">
    <source>
        <dbReference type="EMBL" id="KAF9462586.1"/>
    </source>
</evidence>
<feature type="domain" description="HMG box" evidence="5">
    <location>
        <begin position="124"/>
        <end position="193"/>
    </location>
</feature>
<name>A0A9P5Y782_9AGAR</name>
<sequence>MHTPELIKLEVHQDTQIHRLYATPPCSTFLTFPNPSFDERSYSSHNLTKFNTSCTPPSLYRRQVPLAKSIRGTKRYPPLTLDHDLLKEPDTSISQVKQTRSQVSSLRPDSHFSSTLPVPPRPHVPRPPNAFMLFRSDFLKKGVIPSHIERRQQNLSRIAGQCWNLLPVEEKEKWQEKAAKVLTEHQKQNPDYKFTPAPRGSRRTRGKGRTGADGVTIDDEDRIRKIREEYTQISGPAAMPTRRRKVRAHSRHVDKNQDTSIDDLQYRSGHDPLPPSTPLVPSIPPLPSLSQATDQSPPLPPFFSQNSVPHAIIPHRPSTTLGFASPQVPSRIGLCLTRPSSTGSSESELSTYLRDLDITPTSANVRNISMPSTPSMPTPPVTPMISEQHFLDALRDTLPFTALNRCGALSSELACPTPRWNEYPNGNNSESFLSALYSDNLFPSIVSPHDNQEYSTYEENYFLGSFETSMPEEWELDCSLADVGNTYGL</sequence>
<evidence type="ECO:0000313" key="7">
    <source>
        <dbReference type="Proteomes" id="UP000807353"/>
    </source>
</evidence>
<evidence type="ECO:0000256" key="1">
    <source>
        <dbReference type="ARBA" id="ARBA00023125"/>
    </source>
</evidence>